<dbReference type="Proteomes" id="UP000549394">
    <property type="component" value="Unassembled WGS sequence"/>
</dbReference>
<dbReference type="OrthoDB" id="6500128at2759"/>
<evidence type="ECO:0000256" key="2">
    <source>
        <dbReference type="ARBA" id="ARBA00022448"/>
    </source>
</evidence>
<dbReference type="Gene3D" id="1.20.1560.10">
    <property type="entry name" value="ABC transporter type 1, transmembrane domain"/>
    <property type="match status" value="1"/>
</dbReference>
<evidence type="ECO:0000313" key="12">
    <source>
        <dbReference type="EMBL" id="CAD5112464.1"/>
    </source>
</evidence>
<feature type="transmembrane region" description="Helical" evidence="9">
    <location>
        <begin position="221"/>
        <end position="239"/>
    </location>
</feature>
<evidence type="ECO:0000256" key="9">
    <source>
        <dbReference type="SAM" id="Phobius"/>
    </source>
</evidence>
<dbReference type="PROSITE" id="PS50893">
    <property type="entry name" value="ABC_TRANSPORTER_2"/>
    <property type="match status" value="2"/>
</dbReference>
<name>A0A7I8VAW8_9ANNE</name>
<sequence length="954" mass="108519">MPLAHPIENAGYISYLLQCWVFGIVRKKNWKDNIRKFITPAEYDSKTVHMSLKELIDKDRKNGKNISILKHLFTLSKSAILKGYLYRSFAVTFRMIIPFLLQKIVFDLENKVTYTTYLATFTLIFFLLSDGFFAKLSTLIATYRAIAVRAALSCCIFEKTMKIDYQASHELTTGFILSTISTDVEKMYVFASYVGAIVSGSLLLIIVTVLIAIFYNPFAALGYFSLNLTIVSFLCFFGFKQGSFRAKIAEKSDKRILFMNEILTGMQTIKMQVWEKYFIKTLEKLRESEILEIFNTYIFRNLNKAIAIVGVRLSTFLVITICKLLGQDNFTYPIYIRLLLIISFTECDIFQYAPLCFYIINEIKSSMGRVNKLLNAQDKNDNEKEISLEQKASLKRDDLVFAACKIKTEWKNTCSEKLKYCLRDVTIKAPESKLIGIYGSVGSGKSTLLLTILKEIPLLSGFLRRPSKISFAPQLSWLFNGSIKQNILFHESLDEKKYRRVLHATSLEKDISGWVNGDQTLVGERGLMLSGGQKARIVLARAIYRAADLYLLDDPLSALDKEVGGEIMARCIKGYLKDKLTILVTHQVSLLKQADVVFELENGICREVAASSIKKFKCEHSKQKSDDTSYEEQFIEEEDSSTGFAGLKTYYNYFKNGTLVITYLCSTFDAFQFSLKIMADFDIAMVSVQRITQYSTLSQEQDKIDNSVEKSPSWPQNGHIKFKNVSLRYDEGLPLVLKSLNFEIKTGEKIGVVGRTGAGKSSLLAALFQLTKIEGQIILDDIDIVNNLELSKSRSAISVIPQDPILFSGSFRSNLDPFDTYTDDEIWSCLEKVQLSQRVFNQREQLDSQIMEGGKNLSVGERQLFCLARAILKKSHLLVIDEATANVDNKTDKNIQEILKIQFKKCTMIIIAHRLETIKHCDRIIVMYNGQIVESGSYNDLMEKKEYLYTLANS</sequence>
<feature type="transmembrane region" description="Helical" evidence="9">
    <location>
        <begin position="114"/>
        <end position="134"/>
    </location>
</feature>
<dbReference type="InterPro" id="IPR036640">
    <property type="entry name" value="ABC1_TM_sf"/>
</dbReference>
<dbReference type="GO" id="GO:0016887">
    <property type="term" value="F:ATP hydrolysis activity"/>
    <property type="evidence" value="ECO:0007669"/>
    <property type="project" value="InterPro"/>
</dbReference>
<dbReference type="CDD" id="cd03250">
    <property type="entry name" value="ABCC_MRP_domain1"/>
    <property type="match status" value="1"/>
</dbReference>
<feature type="domain" description="ABC transmembrane type-1" evidence="11">
    <location>
        <begin position="89"/>
        <end position="321"/>
    </location>
</feature>
<dbReference type="PANTHER" id="PTHR24223:SF448">
    <property type="entry name" value="FI20146P1-RELATED"/>
    <property type="match status" value="1"/>
</dbReference>
<keyword evidence="7 9" id="KW-1133">Transmembrane helix</keyword>
<dbReference type="FunFam" id="3.40.50.300:FF:000163">
    <property type="entry name" value="Multidrug resistance-associated protein member 4"/>
    <property type="match status" value="1"/>
</dbReference>
<dbReference type="AlphaFoldDB" id="A0A7I8VAW8"/>
<dbReference type="SMART" id="SM00382">
    <property type="entry name" value="AAA"/>
    <property type="match status" value="2"/>
</dbReference>
<feature type="transmembrane region" description="Helical" evidence="9">
    <location>
        <begin position="6"/>
        <end position="25"/>
    </location>
</feature>
<dbReference type="InterPro" id="IPR027417">
    <property type="entry name" value="P-loop_NTPase"/>
</dbReference>
<comment type="subcellular location">
    <subcellularLocation>
        <location evidence="1">Membrane</location>
        <topology evidence="1">Multi-pass membrane protein</topology>
    </subcellularLocation>
</comment>
<dbReference type="Pfam" id="PF00005">
    <property type="entry name" value="ABC_tran"/>
    <property type="match status" value="2"/>
</dbReference>
<dbReference type="InterPro" id="IPR050173">
    <property type="entry name" value="ABC_transporter_C-like"/>
</dbReference>
<keyword evidence="4" id="KW-0677">Repeat</keyword>
<dbReference type="SUPFAM" id="SSF52540">
    <property type="entry name" value="P-loop containing nucleoside triphosphate hydrolases"/>
    <property type="match status" value="2"/>
</dbReference>
<keyword evidence="5" id="KW-0547">Nucleotide-binding</keyword>
<reference evidence="12 13" key="1">
    <citation type="submission" date="2020-08" db="EMBL/GenBank/DDBJ databases">
        <authorList>
            <person name="Hejnol A."/>
        </authorList>
    </citation>
    <scope>NUCLEOTIDE SEQUENCE [LARGE SCALE GENOMIC DNA]</scope>
</reference>
<evidence type="ECO:0000256" key="3">
    <source>
        <dbReference type="ARBA" id="ARBA00022692"/>
    </source>
</evidence>
<keyword evidence="8 9" id="KW-0472">Membrane</keyword>
<dbReference type="InterPro" id="IPR003439">
    <property type="entry name" value="ABC_transporter-like_ATP-bd"/>
</dbReference>
<dbReference type="EMBL" id="CAJFCJ010000002">
    <property type="protein sequence ID" value="CAD5112464.1"/>
    <property type="molecule type" value="Genomic_DNA"/>
</dbReference>
<evidence type="ECO:0000256" key="1">
    <source>
        <dbReference type="ARBA" id="ARBA00004141"/>
    </source>
</evidence>
<keyword evidence="2" id="KW-0813">Transport</keyword>
<feature type="domain" description="ABC transporter" evidence="10">
    <location>
        <begin position="394"/>
        <end position="627"/>
    </location>
</feature>
<dbReference type="PANTHER" id="PTHR24223">
    <property type="entry name" value="ATP-BINDING CASSETTE SUB-FAMILY C"/>
    <property type="match status" value="1"/>
</dbReference>
<dbReference type="PROSITE" id="PS50929">
    <property type="entry name" value="ABC_TM1F"/>
    <property type="match status" value="1"/>
</dbReference>
<dbReference type="InterPro" id="IPR017871">
    <property type="entry name" value="ABC_transporter-like_CS"/>
</dbReference>
<dbReference type="InterPro" id="IPR003593">
    <property type="entry name" value="AAA+_ATPase"/>
</dbReference>
<feature type="transmembrane region" description="Helical" evidence="9">
    <location>
        <begin position="188"/>
        <end position="215"/>
    </location>
</feature>
<comment type="caution">
    <text evidence="12">The sequence shown here is derived from an EMBL/GenBank/DDBJ whole genome shotgun (WGS) entry which is preliminary data.</text>
</comment>
<evidence type="ECO:0000259" key="10">
    <source>
        <dbReference type="PROSITE" id="PS50893"/>
    </source>
</evidence>
<feature type="domain" description="ABC transporter" evidence="10">
    <location>
        <begin position="720"/>
        <end position="954"/>
    </location>
</feature>
<dbReference type="GO" id="GO:0005524">
    <property type="term" value="F:ATP binding"/>
    <property type="evidence" value="ECO:0007669"/>
    <property type="project" value="UniProtKB-KW"/>
</dbReference>
<keyword evidence="6" id="KW-0067">ATP-binding</keyword>
<feature type="transmembrane region" description="Helical" evidence="9">
    <location>
        <begin position="84"/>
        <end position="102"/>
    </location>
</feature>
<dbReference type="Gene3D" id="3.40.50.300">
    <property type="entry name" value="P-loop containing nucleotide triphosphate hydrolases"/>
    <property type="match status" value="2"/>
</dbReference>
<dbReference type="Pfam" id="PF00664">
    <property type="entry name" value="ABC_membrane"/>
    <property type="match status" value="1"/>
</dbReference>
<organism evidence="12 13">
    <name type="scientific">Dimorphilus gyrociliatus</name>
    <dbReference type="NCBI Taxonomy" id="2664684"/>
    <lineage>
        <taxon>Eukaryota</taxon>
        <taxon>Metazoa</taxon>
        <taxon>Spiralia</taxon>
        <taxon>Lophotrochozoa</taxon>
        <taxon>Annelida</taxon>
        <taxon>Polychaeta</taxon>
        <taxon>Polychaeta incertae sedis</taxon>
        <taxon>Dinophilidae</taxon>
        <taxon>Dimorphilus</taxon>
    </lineage>
</organism>
<feature type="transmembrane region" description="Helical" evidence="9">
    <location>
        <begin position="305"/>
        <end position="326"/>
    </location>
</feature>
<dbReference type="GO" id="GO:0016020">
    <property type="term" value="C:membrane"/>
    <property type="evidence" value="ECO:0007669"/>
    <property type="project" value="UniProtKB-SubCell"/>
</dbReference>
<dbReference type="SUPFAM" id="SSF90123">
    <property type="entry name" value="ABC transporter transmembrane region"/>
    <property type="match status" value="1"/>
</dbReference>
<keyword evidence="3 9" id="KW-0812">Transmembrane</keyword>
<evidence type="ECO:0000256" key="6">
    <source>
        <dbReference type="ARBA" id="ARBA00022840"/>
    </source>
</evidence>
<accession>A0A7I8VAW8</accession>
<dbReference type="FunFam" id="3.40.50.300:FF:000973">
    <property type="entry name" value="Multidrug resistance-associated protein 4"/>
    <property type="match status" value="1"/>
</dbReference>
<keyword evidence="13" id="KW-1185">Reference proteome</keyword>
<evidence type="ECO:0000259" key="11">
    <source>
        <dbReference type="PROSITE" id="PS50929"/>
    </source>
</evidence>
<gene>
    <name evidence="12" type="ORF">DGYR_LOCUS1596</name>
</gene>
<proteinExistence type="predicted"/>
<evidence type="ECO:0000256" key="8">
    <source>
        <dbReference type="ARBA" id="ARBA00023136"/>
    </source>
</evidence>
<evidence type="ECO:0000256" key="4">
    <source>
        <dbReference type="ARBA" id="ARBA00022737"/>
    </source>
</evidence>
<evidence type="ECO:0000313" key="13">
    <source>
        <dbReference type="Proteomes" id="UP000549394"/>
    </source>
</evidence>
<evidence type="ECO:0000256" key="7">
    <source>
        <dbReference type="ARBA" id="ARBA00022989"/>
    </source>
</evidence>
<dbReference type="CDD" id="cd03244">
    <property type="entry name" value="ABCC_MRP_domain2"/>
    <property type="match status" value="1"/>
</dbReference>
<dbReference type="GO" id="GO:0140359">
    <property type="term" value="F:ABC-type transporter activity"/>
    <property type="evidence" value="ECO:0007669"/>
    <property type="project" value="InterPro"/>
</dbReference>
<dbReference type="PROSITE" id="PS00211">
    <property type="entry name" value="ABC_TRANSPORTER_1"/>
    <property type="match status" value="2"/>
</dbReference>
<protein>
    <submittedName>
        <fullName evidence="12">DgyrCDS1685</fullName>
    </submittedName>
</protein>
<dbReference type="InterPro" id="IPR011527">
    <property type="entry name" value="ABC1_TM_dom"/>
</dbReference>
<evidence type="ECO:0000256" key="5">
    <source>
        <dbReference type="ARBA" id="ARBA00022741"/>
    </source>
</evidence>